<feature type="transmembrane region" description="Helical" evidence="1">
    <location>
        <begin position="87"/>
        <end position="109"/>
    </location>
</feature>
<keyword evidence="1" id="KW-0472">Membrane</keyword>
<dbReference type="EMBL" id="AGEY01000181">
    <property type="protein sequence ID" value="EHL96510.1"/>
    <property type="molecule type" value="Genomic_DNA"/>
</dbReference>
<evidence type="ECO:0000313" key="2">
    <source>
        <dbReference type="EMBL" id="EHL96510.1"/>
    </source>
</evidence>
<feature type="transmembrane region" description="Helical" evidence="1">
    <location>
        <begin position="59"/>
        <end position="80"/>
    </location>
</feature>
<reference evidence="2 3" key="1">
    <citation type="submission" date="2011-09" db="EMBL/GenBank/DDBJ databases">
        <authorList>
            <person name="Weinstock G."/>
            <person name="Sodergren E."/>
            <person name="Clifton S."/>
            <person name="Fulton L."/>
            <person name="Fulton B."/>
            <person name="Courtney L."/>
            <person name="Fronick C."/>
            <person name="Harrison M."/>
            <person name="Strong C."/>
            <person name="Farmer C."/>
            <person name="Delahaunty K."/>
            <person name="Markovic C."/>
            <person name="Hall O."/>
            <person name="Minx P."/>
            <person name="Tomlinson C."/>
            <person name="Mitreva M."/>
            <person name="Hou S."/>
            <person name="Chen J."/>
            <person name="Wollam A."/>
            <person name="Pepin K.H."/>
            <person name="Johnson M."/>
            <person name="Bhonagiri V."/>
            <person name="Zhang X."/>
            <person name="Suruliraj S."/>
            <person name="Warren W."/>
            <person name="Chinwalla A."/>
            <person name="Mardis E.R."/>
            <person name="Wilson R.K."/>
        </authorList>
    </citation>
    <scope>NUCLEOTIDE SEQUENCE [LARGE SCALE GENOMIC DNA]</scope>
    <source>
        <strain evidence="2 3">F0439</strain>
    </source>
</reference>
<protein>
    <submittedName>
        <fullName evidence="2">Uncharacterized protein</fullName>
    </submittedName>
</protein>
<gene>
    <name evidence="2" type="ORF">HMPREF9103_02353</name>
</gene>
<dbReference type="HOGENOM" id="CLU_2167770_0_0_9"/>
<keyword evidence="1" id="KW-0812">Transmembrane</keyword>
<name>G9ZRJ2_9LACO</name>
<organism evidence="2 3">
    <name type="scientific">Lentilactobacillus parafarraginis F0439</name>
    <dbReference type="NCBI Taxonomy" id="797515"/>
    <lineage>
        <taxon>Bacteria</taxon>
        <taxon>Bacillati</taxon>
        <taxon>Bacillota</taxon>
        <taxon>Bacilli</taxon>
        <taxon>Lactobacillales</taxon>
        <taxon>Lactobacillaceae</taxon>
        <taxon>Lentilactobacillus</taxon>
    </lineage>
</organism>
<comment type="caution">
    <text evidence="2">The sequence shown here is derived from an EMBL/GenBank/DDBJ whole genome shotgun (WGS) entry which is preliminary data.</text>
</comment>
<keyword evidence="3" id="KW-1185">Reference proteome</keyword>
<feature type="transmembrane region" description="Helical" evidence="1">
    <location>
        <begin position="36"/>
        <end position="53"/>
    </location>
</feature>
<sequence>MGFCYNLTIIKVDFRGEIQMNSENNNANEKDKRANWLLPLLSLLTISIYYTSIATKPMVVIGVFAVVVLVGYLSVAWSYIRKHEQKYAIMAVAWLVVVPVAIVIINLFVH</sequence>
<proteinExistence type="predicted"/>
<dbReference type="PATRIC" id="fig|797515.3.peg.2123"/>
<dbReference type="AlphaFoldDB" id="G9ZRJ2"/>
<dbReference type="Proteomes" id="UP000004625">
    <property type="component" value="Unassembled WGS sequence"/>
</dbReference>
<accession>G9ZRJ2</accession>
<evidence type="ECO:0000256" key="1">
    <source>
        <dbReference type="SAM" id="Phobius"/>
    </source>
</evidence>
<keyword evidence="1" id="KW-1133">Transmembrane helix</keyword>
<evidence type="ECO:0000313" key="3">
    <source>
        <dbReference type="Proteomes" id="UP000004625"/>
    </source>
</evidence>
<dbReference type="eggNOG" id="ENOG5031AMT">
    <property type="taxonomic scope" value="Bacteria"/>
</dbReference>